<feature type="compositionally biased region" description="Low complexity" evidence="1">
    <location>
        <begin position="1300"/>
        <end position="1313"/>
    </location>
</feature>
<dbReference type="SMART" id="SM01220">
    <property type="entry name" value="FSA_C"/>
    <property type="match status" value="1"/>
</dbReference>
<feature type="region of interest" description="Disordered" evidence="1">
    <location>
        <begin position="1730"/>
        <end position="1755"/>
    </location>
</feature>
<feature type="region of interest" description="Disordered" evidence="1">
    <location>
        <begin position="4048"/>
        <end position="4092"/>
    </location>
</feature>
<feature type="region of interest" description="Disordered" evidence="1">
    <location>
        <begin position="3887"/>
        <end position="4017"/>
    </location>
</feature>
<feature type="compositionally biased region" description="Low complexity" evidence="1">
    <location>
        <begin position="4609"/>
        <end position="4620"/>
    </location>
</feature>
<feature type="compositionally biased region" description="Polar residues" evidence="1">
    <location>
        <begin position="4344"/>
        <end position="4354"/>
    </location>
</feature>
<feature type="region of interest" description="Disordered" evidence="1">
    <location>
        <begin position="2626"/>
        <end position="2668"/>
    </location>
</feature>
<feature type="compositionally biased region" description="Polar residues" evidence="1">
    <location>
        <begin position="1336"/>
        <end position="1349"/>
    </location>
</feature>
<dbReference type="InterPro" id="IPR033616">
    <property type="entry name" value="BLTP1"/>
</dbReference>
<dbReference type="Proteomes" id="UP000694888">
    <property type="component" value="Unplaced"/>
</dbReference>
<feature type="compositionally biased region" description="Low complexity" evidence="1">
    <location>
        <begin position="4324"/>
        <end position="4337"/>
    </location>
</feature>
<feature type="region of interest" description="Disordered" evidence="1">
    <location>
        <begin position="1336"/>
        <end position="1401"/>
    </location>
</feature>
<proteinExistence type="predicted"/>
<feature type="region of interest" description="Disordered" evidence="1">
    <location>
        <begin position="1249"/>
        <end position="1321"/>
    </location>
</feature>
<gene>
    <name evidence="5" type="primary">LOC101848471</name>
</gene>
<feature type="compositionally biased region" description="Polar residues" evidence="1">
    <location>
        <begin position="2736"/>
        <end position="2752"/>
    </location>
</feature>
<feature type="region of interest" description="Disordered" evidence="1">
    <location>
        <begin position="1930"/>
        <end position="2054"/>
    </location>
</feature>
<keyword evidence="2" id="KW-0472">Membrane</keyword>
<feature type="compositionally biased region" description="Low complexity" evidence="1">
    <location>
        <begin position="2758"/>
        <end position="2767"/>
    </location>
</feature>
<feature type="region of interest" description="Disordered" evidence="1">
    <location>
        <begin position="2277"/>
        <end position="2318"/>
    </location>
</feature>
<feature type="region of interest" description="Disordered" evidence="1">
    <location>
        <begin position="5094"/>
        <end position="5122"/>
    </location>
</feature>
<feature type="region of interest" description="Disordered" evidence="1">
    <location>
        <begin position="2941"/>
        <end position="2996"/>
    </location>
</feature>
<feature type="compositionally biased region" description="Polar residues" evidence="1">
    <location>
        <begin position="2011"/>
        <end position="2037"/>
    </location>
</feature>
<feature type="compositionally biased region" description="Polar residues" evidence="1">
    <location>
        <begin position="4065"/>
        <end position="4074"/>
    </location>
</feature>
<dbReference type="Pfam" id="PF25039">
    <property type="entry name" value="BLTP1_M"/>
    <property type="match status" value="4"/>
</dbReference>
<keyword evidence="2 5" id="KW-0812">Transmembrane</keyword>
<evidence type="ECO:0000313" key="5">
    <source>
        <dbReference type="RefSeq" id="XP_012944361.1"/>
    </source>
</evidence>
<feature type="compositionally biased region" description="Low complexity" evidence="1">
    <location>
        <begin position="1735"/>
        <end position="1750"/>
    </location>
</feature>
<feature type="region of interest" description="Disordered" evidence="1">
    <location>
        <begin position="4502"/>
        <end position="4620"/>
    </location>
</feature>
<feature type="compositionally biased region" description="Basic and acidic residues" evidence="1">
    <location>
        <begin position="1930"/>
        <end position="1958"/>
    </location>
</feature>
<dbReference type="PANTHER" id="PTHR31640:SF1">
    <property type="entry name" value="BRIDGE-LIKE LIPID TRANSFER PROTEIN FAMILY MEMBER 1"/>
    <property type="match status" value="1"/>
</dbReference>
<feature type="compositionally biased region" description="Basic and acidic residues" evidence="1">
    <location>
        <begin position="2774"/>
        <end position="2785"/>
    </location>
</feature>
<evidence type="ECO:0000256" key="2">
    <source>
        <dbReference type="SAM" id="Phobius"/>
    </source>
</evidence>
<protein>
    <submittedName>
        <fullName evidence="5">Transmembrane protein KIAA1109 homolog isoform X1</fullName>
    </submittedName>
</protein>
<feature type="compositionally biased region" description="Polar residues" evidence="1">
    <location>
        <begin position="2690"/>
        <end position="2711"/>
    </location>
</feature>
<feature type="compositionally biased region" description="Basic and acidic residues" evidence="1">
    <location>
        <begin position="2802"/>
        <end position="2812"/>
    </location>
</feature>
<feature type="compositionally biased region" description="Polar residues" evidence="1">
    <location>
        <begin position="1216"/>
        <end position="1225"/>
    </location>
</feature>
<feature type="compositionally biased region" description="Polar residues" evidence="1">
    <location>
        <begin position="4577"/>
        <end position="4588"/>
    </location>
</feature>
<feature type="compositionally biased region" description="Polar residues" evidence="1">
    <location>
        <begin position="2972"/>
        <end position="2983"/>
    </location>
</feature>
<feature type="compositionally biased region" description="Polar residues" evidence="1">
    <location>
        <begin position="2653"/>
        <end position="2664"/>
    </location>
</feature>
<name>A0ABM1AB69_APLCA</name>
<feature type="compositionally biased region" description="Basic residues" evidence="1">
    <location>
        <begin position="2526"/>
        <end position="2536"/>
    </location>
</feature>
<feature type="compositionally biased region" description="Polar residues" evidence="1">
    <location>
        <begin position="3176"/>
        <end position="3187"/>
    </location>
</feature>
<dbReference type="Pfam" id="PF25040">
    <property type="entry name" value="BLTP1_C"/>
    <property type="match status" value="2"/>
</dbReference>
<feature type="region of interest" description="Disordered" evidence="1">
    <location>
        <begin position="1818"/>
        <end position="1891"/>
    </location>
</feature>
<dbReference type="InterPro" id="IPR047104">
    <property type="entry name" value="BLTP1_N"/>
</dbReference>
<feature type="compositionally biased region" description="Polar residues" evidence="1">
    <location>
        <begin position="4517"/>
        <end position="4540"/>
    </location>
</feature>
<feature type="compositionally biased region" description="Acidic residues" evidence="1">
    <location>
        <begin position="1959"/>
        <end position="1969"/>
    </location>
</feature>
<accession>A0ABM1AB69</accession>
<feature type="region of interest" description="Disordered" evidence="1">
    <location>
        <begin position="2688"/>
        <end position="2833"/>
    </location>
</feature>
<feature type="domain" description="Bridge-like lipid transfer protein family member 1 C-terminal" evidence="3">
    <location>
        <begin position="4613"/>
        <end position="5200"/>
    </location>
</feature>
<dbReference type="GeneID" id="101848471"/>
<feature type="compositionally biased region" description="Basic and acidic residues" evidence="1">
    <location>
        <begin position="4048"/>
        <end position="4061"/>
    </location>
</feature>
<feature type="region of interest" description="Disordered" evidence="1">
    <location>
        <begin position="2517"/>
        <end position="2536"/>
    </location>
</feature>
<feature type="transmembrane region" description="Helical" evidence="2">
    <location>
        <begin position="21"/>
        <end position="41"/>
    </location>
</feature>
<feature type="compositionally biased region" description="Basic and acidic residues" evidence="1">
    <location>
        <begin position="2297"/>
        <end position="2308"/>
    </location>
</feature>
<dbReference type="RefSeq" id="XP_012944361.1">
    <property type="nucleotide sequence ID" value="XM_013088907.2"/>
</dbReference>
<feature type="compositionally biased region" description="Low complexity" evidence="1">
    <location>
        <begin position="1818"/>
        <end position="1832"/>
    </location>
</feature>
<feature type="region of interest" description="Disordered" evidence="1">
    <location>
        <begin position="3774"/>
        <end position="3793"/>
    </location>
</feature>
<feature type="region of interest" description="Disordered" evidence="1">
    <location>
        <begin position="3170"/>
        <end position="3189"/>
    </location>
</feature>
<evidence type="ECO:0000313" key="4">
    <source>
        <dbReference type="Proteomes" id="UP000694888"/>
    </source>
</evidence>
<feature type="region of interest" description="Disordered" evidence="1">
    <location>
        <begin position="3428"/>
        <end position="3452"/>
    </location>
</feature>
<reference evidence="5" key="1">
    <citation type="submission" date="2025-08" db="UniProtKB">
        <authorList>
            <consortium name="RefSeq"/>
        </authorList>
    </citation>
    <scope>IDENTIFICATION</scope>
</reference>
<feature type="compositionally biased region" description="Polar residues" evidence="1">
    <location>
        <begin position="4310"/>
        <end position="4323"/>
    </location>
</feature>
<sequence>MKASNNESIFDRLDNELPQSTVYWMLIAIVAAQAWTIYLTYYNSRVLGLIITAILNKLVKYGHIQLGSFSFSILSGKVMFRDVHLITEDFSVRVEYGWLIFRWWRPYVYKELTEDLSHLKTRMNLSLDGFEFHVYNRSQVYTRLEKLFGMAQEEEEVEEEGEPAVTKKNSLLDVHWRDLVPVTKIEISSGRVIFGNYLMPYSFLFKFDKANMVYTTKPASTVFDLFMHTVKCNMETVRLMLVPSPKYNGPVQDEPPRYMGEGFVVLMSNSVDVYFYIDEPGIVQHEPEQIQMADGEVLVRRTYPCVGVDIKCGKNTDFNYGPWVDRQRELIWKFFYPADYQPVVPTREVEPGEKRQYKTLEVKMTINAISTIDILFTKNAMTQAIHMNAGKGSYVEVTIPWIIEENGYVTKVKGQLMLVDVTTSMSFRSLIECETLEFDLSVGYPREWNACQEWYLDLTACKAVTYLIFDLKPFFSDLIDDWSSKAAPDIYTFIPYTWTLTLIIKQFEILTMANENNWVDTSSQHQENAHVAFCGELLDLCVTFDFSDFMPVKVAVPLVIKGETAYCRLYLPESNTIRHALIAMSENMRVVDKEGNDTGKPFGATDEKQWRNVTLKSNGWVDCWSTPYVFLTITYVYFPMPLLLSQSSVERGAHHSISAPVLEEELLYLNPSRSEDPGCSTDTQQGGGTSGCGSNDGMEAPFDPGNMEPDLIQVELEVAPSVLVLYGSLLRNLLHLKENYLGEYQKATDFKESPSKMKDMEASYVHVEKPDDEEIAFDARKYRPFSVTVSVTLHDIQAHLAKNCSRDNLPCPSAHVERLCFELDKSFKETKLQLLLSPCVLLAKDHLERGSEQEHLRDGHLALSGLQVRGHAMFSLEGLPLESETLEYGWLIEVIVGELTGKLSTPQLQNIAEFLQSFIMTIENAENKLQTTLPFNRCQHMISQEECYDSKKLPFLCPSSEDVKYQMTRVSLDFLNIFLVESGSALNVQVHPVRLAHCNLHGPSTRAGITGMIEKVELKQYVSCTSPGNNLHNWLEAGGLSMGPVMLEAAMALAHPQLYQNQDRFLRLHDNKTKRLWFLWQEADLFSAPPPAVIGKCGCLGGCVFFGKNKNGLTFFKLKRHREGSHVAVPQVCKDGSDPGFGQSLLHAGKLVFETSTMALRMSPTKTPTENNGFSFTRGYMSELASPEGGEENCCMQVVRPGEGGITLSDELRPKSTFSDTQTLLPGSKTGEVRRYSKDKLLIRQSSLPSAAEKLPSSQQTAAVGFEMRSGSKKGRRARPPPSGSPASVTRQGRPPYYKPIPSESLDSSSPPSVLGAPLIRPDSKVSMDSVSYFTASEENSDSDGNLTLTPKKDSLPATGFEADEDSYPSTIKRAAPGQPSGLSSVFGKKGLHQSSSSVSSEDSTLSYCSALTDHDSELTGSEVDEEEELLDMINLHSHMDLPITESPLLLSCYSQHLSHYYCQDWASTGPQLAVYSGRGQGLTSVQSEYSLSSAGHSIYSAGAAWTPHFLKVKDGFSVNVMKPRADMKKPSPTSIAADLFNVKATMDREHWQQTHPNADSTSSADNVSKTTAVVQLSGSLDVLVTPLLLEAWQRYVEAVTPTLSKLHPSALIDGLHSQCLDRLKQQNKLKKGKGSEESKEGQEDELQACGDVTPVKTSSLQALFTLPKINICVLQASIVEEVIAFSNLGTASDLTAVSLLAVCIDGIRCQLLSNNHSCKVAIDGAKEPLTRKTSSTPSSSVKFSASAQARAKGEVNPLEPDIEKPKEITREENVGTLHISHIHVQLRRLLKFSNFSEHVLLTAIPEQFSRVQFTLEQQDTTTPVSTQTPSSGMPHPPVGTDNSTLGSGYPGGTMPSPKRRLSRTSSKDRESSEAATPRGGSGSDTSSSWQASAPSIGFIMCECGLEDVSVTAVRRLGYRESGEAQLEEKLGNIDKTVQHMEESTRVKVEGKDAKKEKDEEEDEVGGCEDESKTKSQDGKSSGQRGTGARKEGVVGESEEESSTDEPVPLSSPSGRHTSNSLDSSPWDSDKSVGSNESMEDPPAPLPTPLDGDASNGRLELKTIWFNFASPPPISIHKKVDFTRLDWNLLSTASPAIDAWLNPSDRLMNAVRGLVREYSRRLCCVIACMMIEGLECQGIHVAYKSKFNKLTPLSHTLQEDPSNQLLTVLRKYLHKYGTNPVERAVAAETVPQLITVQKGILALMRQWKNVLYMPNLSEINFKSRRSIRPYNVSFALPQQEAEEVEVVGEEAEDIIIDQFDVVDERMSLLQAEGGITQRSGSVPSINSKRQSISTQGKTDKTDGMDFHSAESNVSGKPRKLSSIFKAKRGVGATDSPLDHSSSNLAPPPIGMILNRNDSNMSFNSLAESVSSNEQPVAPTPPHTPLRHTGPKHSILKNRYKQNEDLYQWMAKQQSGFRMDLEEDPARYIRQNTSESCTGGLGSWSHDDSRTDLSDDHCTMATSIMQLADAQILFKPVLQSLGLHVESVRPSAMMKKFGGHLLLQGHFNTFKILIAESEARPSPQSHHSSKGKGRGKRSILKMQMESAAFQCENFDVNVSLKDVVDFSEGEESSKFPYKFAMHKLEAKPSTLQINLLVNCHAIRQNVDMALLRLAHQVLTMVGNVKETRGELKQKRTEQPPAWVQTHRKQESKDSTSSADTNQSDTSHTERLLGSLSNIMALEKERELVNKQKASQATTTKSVKETMTSQLQPGFTALKGESKPSSSFKPPVSPSLALKSQQTPQVTPKPSATPSEIVHTTPLTTTQGTKLFEGTAVKKTEDKKRPEGLALGSAPGKKSTHLRFAQDAKEECASPKKVTTPHPHSQHSAGAGPDVMTPPHSLNLSDSVVLDLADTSSPIVNEKTIIDEIKESTPQCWRHLYQLLELYATMPEPKTVAMRHSQVAKLPVIEEEEADEGSLKRESRMSDYGSRLSTLIQNRKSSMLHGLRRDSSTGGHETSHLHKKTGGKPVGQESVDSAHSTQNDKVTAAAKEEETIGNDSSLAHQSLIRTRFKQSIYVGESIPLIVYGILKVEKVLVSAELSGLKLEAQTTKVHASGTYKKRVKGFMHRVSSDSSYTAHVGHSMINLREGEPPDWQTVVTINVNKSQALLTTIMRRGKEHNSTLVSIGVIDVDIPQHPVVLHDMMSRSTKRITATLQELRWPMQTTSRMYHSADDENQSASPAGGTTSDLHSRIPYQRLNSVLGGVSKPVPETRTVRKHLHIKAVLQGFVIGASILPSLKAQYKTEAIPITGVLGKKAHFTVMLPSHLLCFKSKVTAAAALADTPIPSSASIELPPIQVIAKVQPGTLSVEHQELDLGEDLELLEGNYLYAVAEVGMLEHSLTTDLLNHLVFVQKVFMKEINEIVQKVSGSSTGPPGMPAHLATQPESVERKPLLYSISVRFKGIQVTATTPTSNAVRFETGAITLDLSNRFHLPKKNDPNKEDSSDEKDEKSNGQKMFIQAVVDMNLALGQLLKNPVFEEAEPEFHTMAFFKTSIKIRNALKHEMIPNLAHDQEALLINLSRPIILAQPLAFDKAVLVWLNYKNAYEYWTEQRMALNKEVLTATRQVMDKLPSISPAATPSITTLFLQLTVDDLGICVPLLASQYQPMPGPGSGFQSPRVTEAEQGSALVLTVESTQISACSCGSLVSKGKFKNFCLRFADDFGSSWDDWKPWPTDYGAVMNQCNVPSGTYEVCSRTINKHETSSGNAKWILNVQYDMKGIEVHLDTNIGKRFTLLGHTLTLLAGESEDTFSDMSHVTKRDELEGMVDDDEDVIDFSSPDTQDNSEEETVPKRRTSLASDILPEEIFADNFDPKERARKIEREMNEQAKVVQELKECGATEATIDTERKKLEDLQALLFQDFRRDFLEMLKRKGDRASLIKDKLGLSTRPSHVRSKSTGGQRLSRSPVERPTSLERQTSLTRRQSEDLSRPTKVSFSGTQLSTYTPPGSPQIVAFEESDSDGDGAEDHIIRNQHRSRSLEAIPSSGSDSQTDESVYLRRPRSSKKISEDTSSITSREQMKVTEPTIDFELDVKVFIDRGNCVLYPKEAKEEEVRKQAKRERQQQAGESSSTTAGNKQKAKREKSGAGISESRKISGAPDLTTVFFIPSVDVKVHYNSKTDPIQYTCPATIVEEPSVTSSSDSERNPHPFVPEILISAPSPTIPHREDSFVDLEAGSPRKSSQAKRASLYAWFSLQTLPEEMIISPTFLDFLEQALEPLPITHSSSPSILKRDMVDSLVNNMDLDASQGSLGQQSVAFFPVDVVVHIKVDPSFIRFNCHPVSRVECLLQVPSLDLFFSTKKSDINESMLADNMQSPKSGKAQNMKSSAANNSACGSSQSTPRTRHTSGMSDSSYHQGSNSGGLSVTGCMSDFSLYIFHPYGMGVARRFGDSPGYRGQGGLGSISENTTNTIHDMGRRDSLSLNLEFIRVNISRTRKLETYSEIGDSPMRGDQQTRSNAVRFSAICDVGTASFKYDMRRLSEILSLPKAWYRRTLARRLFLGDDSMNPHSGDELDPPSPTSSQSSLRPMFMSQNSVSHPSLNVLTPPKQLKKHHRRGSSGDKIRIQLSPEFKSEIATRRASASNQMASDHTSSSHRKKSRALSSPDMQRQKSTAGSGAPAPASVSTSWETLVLFAVNLSQLNLEVNMANVMGNTEWRTKDLKTQGRLSINSSGHKDLNINGGFGKSTFESKGGIVGGTIEVVDLHGFFSVCEDPELGRDPDHQAGLSTALLETKLDYMGSSILMTRLSQLQLVLKDEWHVDANIHNDAPLATNRSAFLFVNGKLSWSHFHLMISRSTTPDLIKIISKLDEFFSQQVMSGRRVFQPTAGTFASAAQGKVPRKISESAVLDELRHHRHWQEALEHLTGYQFSMLPSVVPQEGMVLGGTMTLEGQGLMLASFHGVNFRAKYWALFNIKDPYIHFSTESQNIPEGGTHIVQDLQFVVGQQNKQMGVTPRADALHNHMATICKISRTQHMPPNFTCLHEWFTYAMTSSATDPKVVLEFPSASRGADMEHQRKTSKVKATYYSHETEVIFAFPSLYMNLKTSHFQGEKPPEEGEDRPKVECSFVAEFYDHIYVAMDAEVILFLHDLVSSYIREKDRGSGPRPSSKTGKEMSKSESKLSDPTSALKHDYRSFECKTWQLEPTLRLIHWASTQIDPVGADYVLQKLGFSHARVTIPKWVQRGFMDPLDKVLSVLVDKLITMLRDQQSSVLLDESLDQETGTGDRPVTEK</sequence>
<feature type="compositionally biased region" description="Polar residues" evidence="1">
    <location>
        <begin position="2277"/>
        <end position="2296"/>
    </location>
</feature>
<feature type="compositionally biased region" description="Basic and acidic residues" evidence="1">
    <location>
        <begin position="2626"/>
        <end position="2636"/>
    </location>
</feature>
<feature type="compositionally biased region" description="Polar residues" evidence="1">
    <location>
        <begin position="3931"/>
        <end position="3945"/>
    </location>
</feature>
<feature type="compositionally biased region" description="Basic and acidic residues" evidence="1">
    <location>
        <begin position="3434"/>
        <end position="3452"/>
    </location>
</feature>
<dbReference type="InterPro" id="IPR056741">
    <property type="entry name" value="BLTP1_M"/>
</dbReference>
<dbReference type="PANTHER" id="PTHR31640">
    <property type="entry name" value="TRANSMEMBRANE PROTEIN KIAA1109"/>
    <property type="match status" value="1"/>
</dbReference>
<feature type="compositionally biased region" description="Polar residues" evidence="1">
    <location>
        <begin position="3983"/>
        <end position="3992"/>
    </location>
</feature>
<keyword evidence="2" id="KW-1133">Transmembrane helix</keyword>
<feature type="region of interest" description="Disordered" evidence="1">
    <location>
        <begin position="2370"/>
        <end position="2391"/>
    </location>
</feature>
<evidence type="ECO:0000256" key="1">
    <source>
        <dbReference type="SAM" id="MobiDB-lite"/>
    </source>
</evidence>
<dbReference type="InterPro" id="IPR056742">
    <property type="entry name" value="BLTP1_C"/>
</dbReference>
<keyword evidence="4" id="KW-1185">Reference proteome</keyword>
<evidence type="ECO:0000259" key="3">
    <source>
        <dbReference type="SMART" id="SM01220"/>
    </source>
</evidence>
<dbReference type="Pfam" id="PF20413">
    <property type="entry name" value="BLTP1_N"/>
    <property type="match status" value="1"/>
</dbReference>
<organism evidence="4 5">
    <name type="scientific">Aplysia californica</name>
    <name type="common">California sea hare</name>
    <dbReference type="NCBI Taxonomy" id="6500"/>
    <lineage>
        <taxon>Eukaryota</taxon>
        <taxon>Metazoa</taxon>
        <taxon>Spiralia</taxon>
        <taxon>Lophotrochozoa</taxon>
        <taxon>Mollusca</taxon>
        <taxon>Gastropoda</taxon>
        <taxon>Heterobranchia</taxon>
        <taxon>Euthyneura</taxon>
        <taxon>Tectipleura</taxon>
        <taxon>Aplysiida</taxon>
        <taxon>Aplysioidea</taxon>
        <taxon>Aplysiidae</taxon>
        <taxon>Aplysia</taxon>
    </lineage>
</organism>
<feature type="compositionally biased region" description="Basic and acidic residues" evidence="1">
    <location>
        <begin position="5107"/>
        <end position="5118"/>
    </location>
</feature>
<feature type="compositionally biased region" description="Polar residues" evidence="1">
    <location>
        <begin position="4598"/>
        <end position="4608"/>
    </location>
</feature>
<feature type="region of interest" description="Disordered" evidence="1">
    <location>
        <begin position="1206"/>
        <end position="1232"/>
    </location>
</feature>
<feature type="region of interest" description="Disordered" evidence="1">
    <location>
        <begin position="4309"/>
        <end position="4354"/>
    </location>
</feature>
<feature type="region of interest" description="Disordered" evidence="1">
    <location>
        <begin position="673"/>
        <end position="695"/>
    </location>
</feature>